<dbReference type="OrthoDB" id="7048166at2759"/>
<sequence length="248" mass="27056">MASVSNCGKCSKALLAKGKFLVCTECDVGFHFGKNCAGIAETATSGKGAAKRETWLCRDCPSQNNTAAAADAVQNCDSLSELSAEIESLLPMKDAISSLVLKVGELLQLKPTVDVLQKSVDSVHETVNFVSDKYDEVIATAAAQQATIGQLQGEVHALKATISGQAEELSSLRKELNNVEQYSRRQNLEIHGLPQRKGEQHFPILSDMAQKLESDMEAIHRLPANRDRPPVLLVRFASMALKEMWWNC</sequence>
<keyword evidence="2" id="KW-0863">Zinc-finger</keyword>
<name>A0A9J6FP28_HAELO</name>
<evidence type="ECO:0000256" key="3">
    <source>
        <dbReference type="ARBA" id="ARBA00022833"/>
    </source>
</evidence>
<gene>
    <name evidence="5" type="ORF">HPB48_012730</name>
</gene>
<evidence type="ECO:0000313" key="6">
    <source>
        <dbReference type="Proteomes" id="UP000821853"/>
    </source>
</evidence>
<dbReference type="InterPro" id="IPR013083">
    <property type="entry name" value="Znf_RING/FYVE/PHD"/>
</dbReference>
<reference evidence="5 6" key="1">
    <citation type="journal article" date="2020" name="Cell">
        <title>Large-Scale Comparative Analyses of Tick Genomes Elucidate Their Genetic Diversity and Vector Capacities.</title>
        <authorList>
            <consortium name="Tick Genome and Microbiome Consortium (TIGMIC)"/>
            <person name="Jia N."/>
            <person name="Wang J."/>
            <person name="Shi W."/>
            <person name="Du L."/>
            <person name="Sun Y."/>
            <person name="Zhan W."/>
            <person name="Jiang J.F."/>
            <person name="Wang Q."/>
            <person name="Zhang B."/>
            <person name="Ji P."/>
            <person name="Bell-Sakyi L."/>
            <person name="Cui X.M."/>
            <person name="Yuan T.T."/>
            <person name="Jiang B.G."/>
            <person name="Yang W.F."/>
            <person name="Lam T.T."/>
            <person name="Chang Q.C."/>
            <person name="Ding S.J."/>
            <person name="Wang X.J."/>
            <person name="Zhu J.G."/>
            <person name="Ruan X.D."/>
            <person name="Zhao L."/>
            <person name="Wei J.T."/>
            <person name="Ye R.Z."/>
            <person name="Que T.C."/>
            <person name="Du C.H."/>
            <person name="Zhou Y.H."/>
            <person name="Cheng J.X."/>
            <person name="Dai P.F."/>
            <person name="Guo W.B."/>
            <person name="Han X.H."/>
            <person name="Huang E.J."/>
            <person name="Li L.F."/>
            <person name="Wei W."/>
            <person name="Gao Y.C."/>
            <person name="Liu J.Z."/>
            <person name="Shao H.Z."/>
            <person name="Wang X."/>
            <person name="Wang C.C."/>
            <person name="Yang T.C."/>
            <person name="Huo Q.B."/>
            <person name="Li W."/>
            <person name="Chen H.Y."/>
            <person name="Chen S.E."/>
            <person name="Zhou L.G."/>
            <person name="Ni X.B."/>
            <person name="Tian J.H."/>
            <person name="Sheng Y."/>
            <person name="Liu T."/>
            <person name="Pan Y.S."/>
            <person name="Xia L.Y."/>
            <person name="Li J."/>
            <person name="Zhao F."/>
            <person name="Cao W.C."/>
        </authorList>
    </citation>
    <scope>NUCLEOTIDE SEQUENCE [LARGE SCALE GENOMIC DNA]</scope>
    <source>
        <strain evidence="5">HaeL-2018</strain>
    </source>
</reference>
<dbReference type="GO" id="GO:0008270">
    <property type="term" value="F:zinc ion binding"/>
    <property type="evidence" value="ECO:0007669"/>
    <property type="project" value="UniProtKB-KW"/>
</dbReference>
<keyword evidence="6" id="KW-1185">Reference proteome</keyword>
<dbReference type="Proteomes" id="UP000821853">
    <property type="component" value="Chromosome 10"/>
</dbReference>
<evidence type="ECO:0000259" key="4">
    <source>
        <dbReference type="SMART" id="SM00249"/>
    </source>
</evidence>
<dbReference type="EMBL" id="JABSTR010000002">
    <property type="protein sequence ID" value="KAH9364797.1"/>
    <property type="molecule type" value="Genomic_DNA"/>
</dbReference>
<dbReference type="AlphaFoldDB" id="A0A9J6FP28"/>
<dbReference type="SMART" id="SM00249">
    <property type="entry name" value="PHD"/>
    <property type="match status" value="1"/>
</dbReference>
<organism evidence="5 6">
    <name type="scientific">Haemaphysalis longicornis</name>
    <name type="common">Bush tick</name>
    <dbReference type="NCBI Taxonomy" id="44386"/>
    <lineage>
        <taxon>Eukaryota</taxon>
        <taxon>Metazoa</taxon>
        <taxon>Ecdysozoa</taxon>
        <taxon>Arthropoda</taxon>
        <taxon>Chelicerata</taxon>
        <taxon>Arachnida</taxon>
        <taxon>Acari</taxon>
        <taxon>Parasitiformes</taxon>
        <taxon>Ixodida</taxon>
        <taxon>Ixodoidea</taxon>
        <taxon>Ixodidae</taxon>
        <taxon>Haemaphysalinae</taxon>
        <taxon>Haemaphysalis</taxon>
    </lineage>
</organism>
<comment type="caution">
    <text evidence="5">The sequence shown here is derived from an EMBL/GenBank/DDBJ whole genome shotgun (WGS) entry which is preliminary data.</text>
</comment>
<dbReference type="Gene3D" id="3.30.40.10">
    <property type="entry name" value="Zinc/RING finger domain, C3HC4 (zinc finger)"/>
    <property type="match status" value="1"/>
</dbReference>
<feature type="domain" description="Zinc finger PHD-type" evidence="4">
    <location>
        <begin position="6"/>
        <end position="61"/>
    </location>
</feature>
<keyword evidence="1" id="KW-0479">Metal-binding</keyword>
<keyword evidence="3" id="KW-0862">Zinc</keyword>
<accession>A0A9J6FP28</accession>
<dbReference type="VEuPathDB" id="VectorBase:HLOH_049746"/>
<dbReference type="OMA" id="ARDIRYN"/>
<evidence type="ECO:0000256" key="2">
    <source>
        <dbReference type="ARBA" id="ARBA00022771"/>
    </source>
</evidence>
<dbReference type="InterPro" id="IPR001965">
    <property type="entry name" value="Znf_PHD"/>
</dbReference>
<proteinExistence type="predicted"/>
<dbReference type="InterPro" id="IPR011011">
    <property type="entry name" value="Znf_FYVE_PHD"/>
</dbReference>
<dbReference type="SUPFAM" id="SSF57903">
    <property type="entry name" value="FYVE/PHD zinc finger"/>
    <property type="match status" value="1"/>
</dbReference>
<protein>
    <recommendedName>
        <fullName evidence="4">Zinc finger PHD-type domain-containing protein</fullName>
    </recommendedName>
</protein>
<evidence type="ECO:0000256" key="1">
    <source>
        <dbReference type="ARBA" id="ARBA00022723"/>
    </source>
</evidence>
<evidence type="ECO:0000313" key="5">
    <source>
        <dbReference type="EMBL" id="KAH9364797.1"/>
    </source>
</evidence>